<reference evidence="2 3" key="1">
    <citation type="submission" date="2020-10" db="EMBL/GenBank/DDBJ databases">
        <title>Closed genome sequences of Staphylococcus lloydii sp. nov. and Staphylococcus durrellii sp. nov. Isolated from Captive Fruit Bats (Pteropus livingstonii).</title>
        <authorList>
            <person name="Fountain K."/>
        </authorList>
    </citation>
    <scope>NUCLEOTIDE SEQUENCE [LARGE SCALE GENOMIC DNA]</scope>
    <source>
        <strain evidence="2 3">23_2_7_LY</strain>
    </source>
</reference>
<feature type="region of interest" description="Disordered" evidence="1">
    <location>
        <begin position="1"/>
        <end position="53"/>
    </location>
</feature>
<feature type="compositionally biased region" description="Basic and acidic residues" evidence="1">
    <location>
        <begin position="1"/>
        <end position="14"/>
    </location>
</feature>
<evidence type="ECO:0000256" key="1">
    <source>
        <dbReference type="SAM" id="MobiDB-lite"/>
    </source>
</evidence>
<evidence type="ECO:0000313" key="2">
    <source>
        <dbReference type="EMBL" id="QPM76247.1"/>
    </source>
</evidence>
<dbReference type="RefSeq" id="WP_195718034.1">
    <property type="nucleotide sequence ID" value="NZ_CP064056.1"/>
</dbReference>
<organism evidence="2 3">
    <name type="scientific">Staphylococcus lloydii</name>
    <dbReference type="NCBI Taxonomy" id="2781774"/>
    <lineage>
        <taxon>Bacteria</taxon>
        <taxon>Bacillati</taxon>
        <taxon>Bacillota</taxon>
        <taxon>Bacilli</taxon>
        <taxon>Bacillales</taxon>
        <taxon>Staphylococcaceae</taxon>
        <taxon>Staphylococcus</taxon>
    </lineage>
</organism>
<dbReference type="KEGG" id="sllo:ISP08_06000"/>
<dbReference type="Proteomes" id="UP000594455">
    <property type="component" value="Chromosome"/>
</dbReference>
<accession>A0A7T1FAE6</accession>
<gene>
    <name evidence="2" type="ORF">ISP08_06000</name>
</gene>
<protein>
    <submittedName>
        <fullName evidence="2">Uncharacterized protein</fullName>
    </submittedName>
</protein>
<dbReference type="EMBL" id="CP064056">
    <property type="protein sequence ID" value="QPM76247.1"/>
    <property type="molecule type" value="Genomic_DNA"/>
</dbReference>
<name>A0A7T1FAE6_9STAP</name>
<feature type="compositionally biased region" description="Basic and acidic residues" evidence="1">
    <location>
        <begin position="23"/>
        <end position="38"/>
    </location>
</feature>
<dbReference type="AlphaFoldDB" id="A0A7T1FAE6"/>
<evidence type="ECO:0000313" key="3">
    <source>
        <dbReference type="Proteomes" id="UP000594455"/>
    </source>
</evidence>
<proteinExistence type="predicted"/>
<sequence length="53" mass="6324">MSEESKEKKADEQAKAQNLFARWRKEETLYKEDEKDSQDNDNDEANTDKKNED</sequence>
<keyword evidence="3" id="KW-1185">Reference proteome</keyword>